<comment type="caution">
    <text evidence="2">The sequence shown here is derived from an EMBL/GenBank/DDBJ whole genome shotgun (WGS) entry which is preliminary data.</text>
</comment>
<feature type="region of interest" description="Disordered" evidence="1">
    <location>
        <begin position="1"/>
        <end position="63"/>
    </location>
</feature>
<proteinExistence type="predicted"/>
<protein>
    <submittedName>
        <fullName evidence="2">Uncharacterized protein</fullName>
    </submittedName>
</protein>
<sequence>MRPLFTGPSASRPPRLVGSPSFSTSSGQSDGVPREREHSPHTPLSAPVPVPVPALALVHPPPRIPMMDACCYRNFFSRRHIAPPTPPLSDDEPSNDGDGDDREDSQTASDASLSSRDVSSAGASYSSERECTSFSSGLSDRSSSSSSSSGSSFGYGSGSGGSASDASSDDDLVNRYFVGIFPPSMP</sequence>
<dbReference type="EMBL" id="JASCZI010030373">
    <property type="protein sequence ID" value="MED6121942.1"/>
    <property type="molecule type" value="Genomic_DNA"/>
</dbReference>
<gene>
    <name evidence="2" type="ORF">PIB30_034991</name>
</gene>
<accession>A0ABU6RD32</accession>
<evidence type="ECO:0000313" key="2">
    <source>
        <dbReference type="EMBL" id="MED6121942.1"/>
    </source>
</evidence>
<feature type="compositionally biased region" description="Low complexity" evidence="1">
    <location>
        <begin position="108"/>
        <end position="126"/>
    </location>
</feature>
<feature type="region of interest" description="Disordered" evidence="1">
    <location>
        <begin position="81"/>
        <end position="169"/>
    </location>
</feature>
<feature type="compositionally biased region" description="Low complexity" evidence="1">
    <location>
        <begin position="18"/>
        <end position="31"/>
    </location>
</feature>
<reference evidence="2 3" key="1">
    <citation type="journal article" date="2023" name="Plants (Basel)">
        <title>Bridging the Gap: Combining Genomics and Transcriptomics Approaches to Understand Stylosanthes scabra, an Orphan Legume from the Brazilian Caatinga.</title>
        <authorList>
            <person name="Ferreira-Neto J.R.C."/>
            <person name="da Silva M.D."/>
            <person name="Binneck E."/>
            <person name="de Melo N.F."/>
            <person name="da Silva R.H."/>
            <person name="de Melo A.L.T.M."/>
            <person name="Pandolfi V."/>
            <person name="Bustamante F.O."/>
            <person name="Brasileiro-Vidal A.C."/>
            <person name="Benko-Iseppon A.M."/>
        </authorList>
    </citation>
    <scope>NUCLEOTIDE SEQUENCE [LARGE SCALE GENOMIC DNA]</scope>
    <source>
        <tissue evidence="2">Leaves</tissue>
    </source>
</reference>
<name>A0ABU6RD32_9FABA</name>
<evidence type="ECO:0000256" key="1">
    <source>
        <dbReference type="SAM" id="MobiDB-lite"/>
    </source>
</evidence>
<evidence type="ECO:0000313" key="3">
    <source>
        <dbReference type="Proteomes" id="UP001341840"/>
    </source>
</evidence>
<feature type="compositionally biased region" description="Low complexity" evidence="1">
    <location>
        <begin position="133"/>
        <end position="152"/>
    </location>
</feature>
<dbReference type="Proteomes" id="UP001341840">
    <property type="component" value="Unassembled WGS sequence"/>
</dbReference>
<keyword evidence="3" id="KW-1185">Reference proteome</keyword>
<organism evidence="2 3">
    <name type="scientific">Stylosanthes scabra</name>
    <dbReference type="NCBI Taxonomy" id="79078"/>
    <lineage>
        <taxon>Eukaryota</taxon>
        <taxon>Viridiplantae</taxon>
        <taxon>Streptophyta</taxon>
        <taxon>Embryophyta</taxon>
        <taxon>Tracheophyta</taxon>
        <taxon>Spermatophyta</taxon>
        <taxon>Magnoliopsida</taxon>
        <taxon>eudicotyledons</taxon>
        <taxon>Gunneridae</taxon>
        <taxon>Pentapetalae</taxon>
        <taxon>rosids</taxon>
        <taxon>fabids</taxon>
        <taxon>Fabales</taxon>
        <taxon>Fabaceae</taxon>
        <taxon>Papilionoideae</taxon>
        <taxon>50 kb inversion clade</taxon>
        <taxon>dalbergioids sensu lato</taxon>
        <taxon>Dalbergieae</taxon>
        <taxon>Pterocarpus clade</taxon>
        <taxon>Stylosanthes</taxon>
    </lineage>
</organism>
<feature type="compositionally biased region" description="Acidic residues" evidence="1">
    <location>
        <begin position="89"/>
        <end position="103"/>
    </location>
</feature>